<feature type="transmembrane region" description="Helical" evidence="1">
    <location>
        <begin position="333"/>
        <end position="353"/>
    </location>
</feature>
<dbReference type="EMBL" id="KM972280">
    <property type="protein sequence ID" value="AKE80417.1"/>
    <property type="molecule type" value="Genomic_DNA"/>
</dbReference>
<evidence type="ECO:0000256" key="1">
    <source>
        <dbReference type="SAM" id="Phobius"/>
    </source>
</evidence>
<sequence length="409" mass="48210">MLISNYSQPTSSSKSLRGSEIIFLCFLLGKPFYFFNSGGIQPSDILLIFSFIAFLYENNWRIPYDKKEKNYSIFLCCIILINLFYWGLYFISGNGWSFLLSTVYYLYNTIVILMCRQFFKGKRFIESLLFIVKGGIYLQFAFYGIDFFVPLSFVDASELRYIGTFNDPNQLGFFLLTSIFIIIILNRLLGRKENLFVHCLTLVLLFATSSTGIFLGFAFLYFFMFAISENKEKIIKQIVILVLAFFILFCLHFAGVFQFFDKIQDSFLYERVLQKFGRGFTINQNQTELSLIQERGIDRIILYPEYLLFGAGEGYPQRFALSGISNLEIHSTLFGLLFYYGFLPFIIFVRWIWINIRKSGNLIFYIFVPLMFESLTLANHRQPYFWMLFLLASFFDDDSRNFRKWRIVK</sequence>
<dbReference type="EMBL" id="KM972249">
    <property type="protein sequence ID" value="AKE79743.1"/>
    <property type="molecule type" value="Genomic_DNA"/>
</dbReference>
<dbReference type="EMBL" id="KM972257">
    <property type="protein sequence ID" value="AKE79909.1"/>
    <property type="molecule type" value="Genomic_DNA"/>
</dbReference>
<evidence type="ECO:0000313" key="9">
    <source>
        <dbReference type="EMBL" id="AKE80401.1"/>
    </source>
</evidence>
<gene>
    <name evidence="10" type="primary">cpsK</name>
    <name evidence="2" type="ORF">YS113.seq-orf00012</name>
    <name evidence="3" type="ORF">YS147.seq-orf00012</name>
    <name evidence="4" type="ORF">YS150.seq-orf00012</name>
    <name evidence="5" type="ORF">YS166.seq-orf00012</name>
    <name evidence="6" type="ORF">YS170.seq-orf00012</name>
    <name evidence="7" type="ORF">YS171.seq-orf00011</name>
    <name evidence="8" type="ORF">YS27.seq-orf00012</name>
    <name evidence="9" type="ORF">YS74.seq-orf00012</name>
    <name evidence="10" type="ORF">YS75.seq-orf00013</name>
    <name evidence="11" type="ORF">YS91.seq-orf00012</name>
    <name evidence="12" type="ORF">YS92.seq-orf00012</name>
    <name evidence="13" type="ORF">YS93.seq-orf00012</name>
</gene>
<dbReference type="EMBL" id="KM972246">
    <property type="protein sequence ID" value="AKE79685.1"/>
    <property type="molecule type" value="Genomic_DNA"/>
</dbReference>
<evidence type="ECO:0000313" key="13">
    <source>
        <dbReference type="EMBL" id="AKE80694.1"/>
    </source>
</evidence>
<evidence type="ECO:0000313" key="4">
    <source>
        <dbReference type="EMBL" id="AKE79743.1"/>
    </source>
</evidence>
<evidence type="ECO:0000313" key="10">
    <source>
        <dbReference type="EMBL" id="AKE80417.1"/>
    </source>
</evidence>
<dbReference type="EMBL" id="KM972262">
    <property type="protein sequence ID" value="AKE80019.1"/>
    <property type="molecule type" value="Genomic_DNA"/>
</dbReference>
<feature type="transmembrane region" description="Helical" evidence="1">
    <location>
        <begin position="359"/>
        <end position="378"/>
    </location>
</feature>
<dbReference type="EMBL" id="KM972292">
    <property type="protein sequence ID" value="AKE80678.1"/>
    <property type="molecule type" value="Genomic_DNA"/>
</dbReference>
<evidence type="ECO:0000313" key="12">
    <source>
        <dbReference type="EMBL" id="AKE80678.1"/>
    </source>
</evidence>
<feature type="transmembrane region" description="Helical" evidence="1">
    <location>
        <begin position="127"/>
        <end position="151"/>
    </location>
</feature>
<dbReference type="EMBL" id="KM972293">
    <property type="protein sequence ID" value="AKE80694.1"/>
    <property type="molecule type" value="Genomic_DNA"/>
</dbReference>
<dbReference type="EMBL" id="KM972231">
    <property type="protein sequence ID" value="AKE79323.1"/>
    <property type="molecule type" value="Genomic_DNA"/>
</dbReference>
<dbReference type="EMBL" id="KM972256">
    <property type="protein sequence ID" value="AKE79893.1"/>
    <property type="molecule type" value="Genomic_DNA"/>
</dbReference>
<feature type="transmembrane region" description="Helical" evidence="1">
    <location>
        <begin position="171"/>
        <end position="190"/>
    </location>
</feature>
<dbReference type="AlphaFoldDB" id="A0A0F6S2V9"/>
<evidence type="ECO:0000313" key="5">
    <source>
        <dbReference type="EMBL" id="AKE79829.1"/>
    </source>
</evidence>
<name>A0A0F6S2V9_STRSU</name>
<evidence type="ECO:0000313" key="8">
    <source>
        <dbReference type="EMBL" id="AKE80019.1"/>
    </source>
</evidence>
<feature type="transmembrane region" description="Helical" evidence="1">
    <location>
        <begin position="202"/>
        <end position="226"/>
    </location>
</feature>
<evidence type="ECO:0000313" key="3">
    <source>
        <dbReference type="EMBL" id="AKE79685.1"/>
    </source>
</evidence>
<keyword evidence="1" id="KW-0812">Transmembrane</keyword>
<feature type="transmembrane region" description="Helical" evidence="1">
    <location>
        <begin position="238"/>
        <end position="260"/>
    </location>
</feature>
<feature type="transmembrane region" description="Helical" evidence="1">
    <location>
        <begin position="97"/>
        <end position="115"/>
    </location>
</feature>
<evidence type="ECO:0000313" key="11">
    <source>
        <dbReference type="EMBL" id="AKE80662.1"/>
    </source>
</evidence>
<keyword evidence="1" id="KW-1133">Transmembrane helix</keyword>
<organism evidence="10">
    <name type="scientific">Streptococcus suis</name>
    <dbReference type="NCBI Taxonomy" id="1307"/>
    <lineage>
        <taxon>Bacteria</taxon>
        <taxon>Bacillati</taxon>
        <taxon>Bacillota</taxon>
        <taxon>Bacilli</taxon>
        <taxon>Lactobacillales</taxon>
        <taxon>Streptococcaceae</taxon>
        <taxon>Streptococcus</taxon>
    </lineage>
</organism>
<dbReference type="EMBL" id="KM972279">
    <property type="protein sequence ID" value="AKE80401.1"/>
    <property type="molecule type" value="Genomic_DNA"/>
</dbReference>
<evidence type="ECO:0000313" key="6">
    <source>
        <dbReference type="EMBL" id="AKE79893.1"/>
    </source>
</evidence>
<dbReference type="EMBL" id="KM972253">
    <property type="protein sequence ID" value="AKE79829.1"/>
    <property type="molecule type" value="Genomic_DNA"/>
</dbReference>
<evidence type="ECO:0000313" key="7">
    <source>
        <dbReference type="EMBL" id="AKE79909.1"/>
    </source>
</evidence>
<feature type="transmembrane region" description="Helical" evidence="1">
    <location>
        <begin position="72"/>
        <end position="91"/>
    </location>
</feature>
<reference evidence="10" key="1">
    <citation type="journal article" date="2015" name="Appl. Environ. Microbiol.">
        <title>Eight Novel Capsular Polysaccharide Synthesis Gene Loci Identified in Nontypeable Streptococcus suis Isolates.</title>
        <authorList>
            <person name="Zheng H."/>
            <person name="Ji S."/>
            <person name="Liu Z."/>
            <person name="Lan R."/>
            <person name="Huang Y."/>
            <person name="Bai X."/>
            <person name="Gottschalk M."/>
            <person name="Xu J."/>
        </authorList>
    </citation>
    <scope>NUCLEOTIDE SEQUENCE</scope>
    <source>
        <strain evidence="2">YS113_seq</strain>
        <strain evidence="3">YS147_seq</strain>
        <strain evidence="4">YS150_seq</strain>
        <strain evidence="5">YS166_seq</strain>
        <strain evidence="6">YS170_seq</strain>
        <strain evidence="7">YS171_seq</strain>
        <strain evidence="8">YS27_seq</strain>
        <strain evidence="9">YS74_seq</strain>
        <strain evidence="10">YS75_seq</strain>
        <strain evidence="11">YS91_seq</strain>
        <strain evidence="12">YS92_seq</strain>
        <strain evidence="13">YS93_seq</strain>
    </source>
</reference>
<protein>
    <submittedName>
        <fullName evidence="10">Wzy</fullName>
    </submittedName>
</protein>
<proteinExistence type="predicted"/>
<evidence type="ECO:0000313" key="2">
    <source>
        <dbReference type="EMBL" id="AKE79323.1"/>
    </source>
</evidence>
<feature type="transmembrane region" description="Helical" evidence="1">
    <location>
        <begin position="45"/>
        <end position="60"/>
    </location>
</feature>
<accession>A0A0F6S2V9</accession>
<dbReference type="RefSeq" id="WP_029175976.1">
    <property type="nucleotide sequence ID" value="NZ_CEHM01000025.1"/>
</dbReference>
<dbReference type="EMBL" id="KM972291">
    <property type="protein sequence ID" value="AKE80662.1"/>
    <property type="molecule type" value="Genomic_DNA"/>
</dbReference>
<keyword evidence="1" id="KW-0472">Membrane</keyword>